<feature type="domain" description="Beta-lactamase-related" evidence="3">
    <location>
        <begin position="1"/>
        <end position="134"/>
    </location>
</feature>
<dbReference type="InterPro" id="IPR001466">
    <property type="entry name" value="Beta-lactam-related"/>
</dbReference>
<dbReference type="Gene3D" id="3.40.710.10">
    <property type="entry name" value="DD-peptidase/beta-lactamase superfamily"/>
    <property type="match status" value="1"/>
</dbReference>
<name>A0A8E2E825_9PEZI</name>
<dbReference type="EMBL" id="KV745023">
    <property type="protein sequence ID" value="OCK79101.1"/>
    <property type="molecule type" value="Genomic_DNA"/>
</dbReference>
<dbReference type="OrthoDB" id="428260at2759"/>
<reference evidence="4 5" key="1">
    <citation type="journal article" date="2016" name="Nat. Commun.">
        <title>Ectomycorrhizal ecology is imprinted in the genome of the dominant symbiotic fungus Cenococcum geophilum.</title>
        <authorList>
            <consortium name="DOE Joint Genome Institute"/>
            <person name="Peter M."/>
            <person name="Kohler A."/>
            <person name="Ohm R.A."/>
            <person name="Kuo A."/>
            <person name="Krutzmann J."/>
            <person name="Morin E."/>
            <person name="Arend M."/>
            <person name="Barry K.W."/>
            <person name="Binder M."/>
            <person name="Choi C."/>
            <person name="Clum A."/>
            <person name="Copeland A."/>
            <person name="Grisel N."/>
            <person name="Haridas S."/>
            <person name="Kipfer T."/>
            <person name="LaButti K."/>
            <person name="Lindquist E."/>
            <person name="Lipzen A."/>
            <person name="Maire R."/>
            <person name="Meier B."/>
            <person name="Mihaltcheva S."/>
            <person name="Molinier V."/>
            <person name="Murat C."/>
            <person name="Poggeler S."/>
            <person name="Quandt C.A."/>
            <person name="Sperisen C."/>
            <person name="Tritt A."/>
            <person name="Tisserant E."/>
            <person name="Crous P.W."/>
            <person name="Henrissat B."/>
            <person name="Nehls U."/>
            <person name="Egli S."/>
            <person name="Spatafora J.W."/>
            <person name="Grigoriev I.V."/>
            <person name="Martin F.M."/>
        </authorList>
    </citation>
    <scope>NUCLEOTIDE SEQUENCE [LARGE SCALE GENOMIC DNA]</scope>
    <source>
        <strain evidence="4 5">CBS 459.81</strain>
    </source>
</reference>
<dbReference type="InterPro" id="IPR012338">
    <property type="entry name" value="Beta-lactam/transpept-like"/>
</dbReference>
<dbReference type="Pfam" id="PF00144">
    <property type="entry name" value="Beta-lactamase"/>
    <property type="match status" value="1"/>
</dbReference>
<evidence type="ECO:0000313" key="4">
    <source>
        <dbReference type="EMBL" id="OCK79101.1"/>
    </source>
</evidence>
<evidence type="ECO:0000256" key="2">
    <source>
        <dbReference type="ARBA" id="ARBA00022801"/>
    </source>
</evidence>
<evidence type="ECO:0000259" key="3">
    <source>
        <dbReference type="Pfam" id="PF00144"/>
    </source>
</evidence>
<gene>
    <name evidence="4" type="ORF">K432DRAFT_417588</name>
</gene>
<organism evidence="4 5">
    <name type="scientific">Lepidopterella palustris CBS 459.81</name>
    <dbReference type="NCBI Taxonomy" id="1314670"/>
    <lineage>
        <taxon>Eukaryota</taxon>
        <taxon>Fungi</taxon>
        <taxon>Dikarya</taxon>
        <taxon>Ascomycota</taxon>
        <taxon>Pezizomycotina</taxon>
        <taxon>Dothideomycetes</taxon>
        <taxon>Pleosporomycetidae</taxon>
        <taxon>Mytilinidiales</taxon>
        <taxon>Argynnaceae</taxon>
        <taxon>Lepidopterella</taxon>
    </lineage>
</organism>
<evidence type="ECO:0000256" key="1">
    <source>
        <dbReference type="ARBA" id="ARBA00009009"/>
    </source>
</evidence>
<evidence type="ECO:0000313" key="5">
    <source>
        <dbReference type="Proteomes" id="UP000250266"/>
    </source>
</evidence>
<dbReference type="AlphaFoldDB" id="A0A8E2E825"/>
<dbReference type="GO" id="GO:0016787">
    <property type="term" value="F:hydrolase activity"/>
    <property type="evidence" value="ECO:0007669"/>
    <property type="project" value="UniProtKB-KW"/>
</dbReference>
<dbReference type="InterPro" id="IPR050789">
    <property type="entry name" value="Diverse_Enzym_Activities"/>
</dbReference>
<comment type="similarity">
    <text evidence="1">Belongs to the class-A beta-lactamase family.</text>
</comment>
<proteinExistence type="inferred from homology"/>
<dbReference type="Proteomes" id="UP000250266">
    <property type="component" value="Unassembled WGS sequence"/>
</dbReference>
<sequence length="278" mass="30610">MKCVECGQITLDEPIDKPLPELAKLPIMQKGEGSNSPFTLVPASQSIALRHLLTYASGMTYDMMDPTVMAWRACHGEGTVAMLGNITGEGWKCGTSLDWASLLVGRLNNTTLGEHAEKNIFKPLGMALATFHMAQKPSVVERLIHLLKNSPVLLENEAVDLLFTPQNADGSSAHQELMARNDSTYRLFVGGSAEELKFNHGLGGFLVTDDIDNPAYYNPKANSTLTWSGLPNLAWSVNREKDRALKHATQIFLWGDEKNHDLTQAFETAVWRNLDSVA</sequence>
<keyword evidence="5" id="KW-1185">Reference proteome</keyword>
<dbReference type="PANTHER" id="PTHR43283">
    <property type="entry name" value="BETA-LACTAMASE-RELATED"/>
    <property type="match status" value="1"/>
</dbReference>
<dbReference type="PANTHER" id="PTHR43283:SF17">
    <property type="entry name" value="(LOVD), PUTATIVE (AFU_ORTHOLOGUE AFUA_5G00920)-RELATED"/>
    <property type="match status" value="1"/>
</dbReference>
<dbReference type="SUPFAM" id="SSF56601">
    <property type="entry name" value="beta-lactamase/transpeptidase-like"/>
    <property type="match status" value="1"/>
</dbReference>
<protein>
    <submittedName>
        <fullName evidence="4">Beta-lactamase/transpeptidase-like protein</fullName>
    </submittedName>
</protein>
<accession>A0A8E2E825</accession>
<keyword evidence="2" id="KW-0378">Hydrolase</keyword>